<evidence type="ECO:0000313" key="1">
    <source>
        <dbReference type="EMBL" id="JAE11424.1"/>
    </source>
</evidence>
<dbReference type="EMBL" id="GBRH01225781">
    <property type="protein sequence ID" value="JAD72114.1"/>
    <property type="molecule type" value="Transcribed_RNA"/>
</dbReference>
<dbReference type="AlphaFoldDB" id="A0A0A9FJK8"/>
<name>A0A0A9FJK8_ARUDO</name>
<organism evidence="1">
    <name type="scientific">Arundo donax</name>
    <name type="common">Giant reed</name>
    <name type="synonym">Donax arundinaceus</name>
    <dbReference type="NCBI Taxonomy" id="35708"/>
    <lineage>
        <taxon>Eukaryota</taxon>
        <taxon>Viridiplantae</taxon>
        <taxon>Streptophyta</taxon>
        <taxon>Embryophyta</taxon>
        <taxon>Tracheophyta</taxon>
        <taxon>Spermatophyta</taxon>
        <taxon>Magnoliopsida</taxon>
        <taxon>Liliopsida</taxon>
        <taxon>Poales</taxon>
        <taxon>Poaceae</taxon>
        <taxon>PACMAD clade</taxon>
        <taxon>Arundinoideae</taxon>
        <taxon>Arundineae</taxon>
        <taxon>Arundo</taxon>
    </lineage>
</organism>
<proteinExistence type="predicted"/>
<dbReference type="EMBL" id="GBRH01186472">
    <property type="protein sequence ID" value="JAE11424.1"/>
    <property type="molecule type" value="Transcribed_RNA"/>
</dbReference>
<accession>A0A0A9FJK8</accession>
<sequence>MPWLGIPFAGCFMGQVLPSSSLICVGKA</sequence>
<reference evidence="1" key="1">
    <citation type="submission" date="2014-09" db="EMBL/GenBank/DDBJ databases">
        <authorList>
            <person name="Magalhaes I.L.F."/>
            <person name="Oliveira U."/>
            <person name="Santos F.R."/>
            <person name="Vidigal T.H.D.A."/>
            <person name="Brescovit A.D."/>
            <person name="Santos A.J."/>
        </authorList>
    </citation>
    <scope>NUCLEOTIDE SEQUENCE</scope>
    <source>
        <tissue evidence="1">Shoot tissue taken approximately 20 cm above the soil surface</tissue>
    </source>
</reference>
<protein>
    <submittedName>
        <fullName evidence="1">Uncharacterized protein</fullName>
    </submittedName>
</protein>
<reference evidence="1" key="2">
    <citation type="journal article" date="2015" name="Data Brief">
        <title>Shoot transcriptome of the giant reed, Arundo donax.</title>
        <authorList>
            <person name="Barrero R.A."/>
            <person name="Guerrero F.D."/>
            <person name="Moolhuijzen P."/>
            <person name="Goolsby J.A."/>
            <person name="Tidwell J."/>
            <person name="Bellgard S.E."/>
            <person name="Bellgard M.I."/>
        </authorList>
    </citation>
    <scope>NUCLEOTIDE SEQUENCE</scope>
    <source>
        <tissue evidence="1">Shoot tissue taken approximately 20 cm above the soil surface</tissue>
    </source>
</reference>